<accession>A0ABP0IDH3</accession>
<evidence type="ECO:0000313" key="1">
    <source>
        <dbReference type="EMBL" id="CAK8999951.1"/>
    </source>
</evidence>
<dbReference type="InterPro" id="IPR050851">
    <property type="entry name" value="mRNA_Cap_2O-Ribose_MeTrfase"/>
</dbReference>
<dbReference type="Pfam" id="PF01728">
    <property type="entry name" value="FtsJ"/>
    <property type="match status" value="1"/>
</dbReference>
<organism evidence="1 2">
    <name type="scientific">Durusdinium trenchii</name>
    <dbReference type="NCBI Taxonomy" id="1381693"/>
    <lineage>
        <taxon>Eukaryota</taxon>
        <taxon>Sar</taxon>
        <taxon>Alveolata</taxon>
        <taxon>Dinophyceae</taxon>
        <taxon>Suessiales</taxon>
        <taxon>Symbiodiniaceae</taxon>
        <taxon>Durusdinium</taxon>
    </lineage>
</organism>
<dbReference type="PANTHER" id="PTHR16121:SF0">
    <property type="entry name" value="CAP-SPECIFIC MRNA (NUCLEOSIDE-2'-O-)-METHYLTRANSFERASE 1"/>
    <property type="match status" value="1"/>
</dbReference>
<proteinExistence type="predicted"/>
<dbReference type="InterPro" id="IPR029063">
    <property type="entry name" value="SAM-dependent_MTases_sf"/>
</dbReference>
<gene>
    <name evidence="1" type="ORF">CCMP2556_LOCUS5866</name>
</gene>
<dbReference type="SUPFAM" id="SSF53335">
    <property type="entry name" value="S-adenosyl-L-methionine-dependent methyltransferases"/>
    <property type="match status" value="1"/>
</dbReference>
<name>A0ABP0IDH3_9DINO</name>
<reference evidence="1 2" key="1">
    <citation type="submission" date="2024-02" db="EMBL/GenBank/DDBJ databases">
        <authorList>
            <person name="Chen Y."/>
            <person name="Shah S."/>
            <person name="Dougan E. K."/>
            <person name="Thang M."/>
            <person name="Chan C."/>
        </authorList>
    </citation>
    <scope>NUCLEOTIDE SEQUENCE [LARGE SCALE GENOMIC DNA]</scope>
</reference>
<sequence>MATDQAPCTPRRDEKKSLQNPRSPLLFIPSPSRARVTPPVTPEVPTAPKGLKLSQLNANAPVFIPSSFVSSLAQVPTALRLRESRHDVSEPLPVVSVRKMAAKGCAIVLLRDEKVMELALRMAVAVVDGVCVELRRHSRRSKRDEGDELGIFVAWGHRVERRATVSEEGLEAYFNGLAKVSYPAALDVQPPFQETLLMFPLSSSQSLDLKRPELASATHDLLLQGPHGRPDLVQMLWDAKAQLDELWNKPPPPKARSVMQRVARDQLFPHSKEEQKERSGKSYENRAGEKLEELAQAVGLLKDIPRNARFLDLCGGPGAWSQYLLALGFQGFGFTLRSGVGHDGDWQAEEKDDWYPELLRHPKWSALWGADGTGDLLKPENLRNASRSIERTGGVSICVADGGFSDKAIPANLLELYFYRLFLAEILTAANCLLPGGRFVCKLYTTFSAATSSLLFLVTRLFADVRIVKPMTSRVAGPERYLYASGFRSSNEVKAIRQALWSCHSYADGQSPLQLPLLTPLVNLTDGADAKFLSQLQEMVSTLSIRQSTALRSIRHRAEDLERMALDVARQSEQAEQKSKRRGDEEESHFTEAMTYCKHRRQTSMTSMASAEFNCYQ</sequence>
<dbReference type="InterPro" id="IPR002877">
    <property type="entry name" value="RNA_MeTrfase_FtsJ_dom"/>
</dbReference>
<dbReference type="PANTHER" id="PTHR16121">
    <property type="entry name" value="CAP-SPECIFIC MRNA (NUCLEOSIDE-2'-O-)-METHYLTRANSFERASE 1-RELATED"/>
    <property type="match status" value="1"/>
</dbReference>
<protein>
    <submittedName>
        <fullName evidence="1">Uncharacterized protein</fullName>
    </submittedName>
</protein>
<dbReference type="Proteomes" id="UP001642484">
    <property type="component" value="Unassembled WGS sequence"/>
</dbReference>
<keyword evidence="2" id="KW-1185">Reference proteome</keyword>
<evidence type="ECO:0000313" key="2">
    <source>
        <dbReference type="Proteomes" id="UP001642484"/>
    </source>
</evidence>
<comment type="caution">
    <text evidence="1">The sequence shown here is derived from an EMBL/GenBank/DDBJ whole genome shotgun (WGS) entry which is preliminary data.</text>
</comment>
<dbReference type="EMBL" id="CAXAMN010002503">
    <property type="protein sequence ID" value="CAK8999951.1"/>
    <property type="molecule type" value="Genomic_DNA"/>
</dbReference>
<dbReference type="Gene3D" id="3.40.50.12760">
    <property type="match status" value="1"/>
</dbReference>